<dbReference type="PANTHER" id="PTHR42855:SF1">
    <property type="entry name" value="ABC TRANSPORTER DOMAIN-CONTAINING PROTEIN"/>
    <property type="match status" value="1"/>
</dbReference>
<evidence type="ECO:0000259" key="5">
    <source>
        <dbReference type="PROSITE" id="PS50893"/>
    </source>
</evidence>
<dbReference type="InterPro" id="IPR027417">
    <property type="entry name" value="P-loop_NTPase"/>
</dbReference>
<organism evidence="6 7">
    <name type="scientific">Candidatus Limosilactobacillus merdavium</name>
    <dbReference type="NCBI Taxonomy" id="2838651"/>
    <lineage>
        <taxon>Bacteria</taxon>
        <taxon>Bacillati</taxon>
        <taxon>Bacillota</taxon>
        <taxon>Bacilli</taxon>
        <taxon>Lactobacillales</taxon>
        <taxon>Lactobacillaceae</taxon>
        <taxon>Limosilactobacillus</taxon>
    </lineage>
</organism>
<dbReference type="GO" id="GO:0016887">
    <property type="term" value="F:ATP hydrolysis activity"/>
    <property type="evidence" value="ECO:0007669"/>
    <property type="project" value="InterPro"/>
</dbReference>
<dbReference type="FunFam" id="3.40.50.300:FF:000011">
    <property type="entry name" value="Putative ABC transporter ATP-binding component"/>
    <property type="match status" value="1"/>
</dbReference>
<dbReference type="InterPro" id="IPR003439">
    <property type="entry name" value="ABC_transporter-like_ATP-bd"/>
</dbReference>
<dbReference type="InterPro" id="IPR032524">
    <property type="entry name" value="ABC_tran_C"/>
</dbReference>
<dbReference type="Gene3D" id="1.10.287.380">
    <property type="entry name" value="Valyl-tRNA synthetase, C-terminal domain"/>
    <property type="match status" value="1"/>
</dbReference>
<sequence length="634" mass="72754">MQTMQAEGLTSTYGEKTLFDNISFTINENDRIGLIGVNGSGKTSLLNVISKRTSPEKGTVTTPNDYTIGYLQQQPDLDPNKTIMDAIFEGDQPVFKTIREYELALDRFSNHPEDSQAMDKYTKMQAKMDQEDAWEADSRVKTILTQLKIKNVSQKVGELSGGQQKRIGLAQVLIQHPDLLLLDEPTNHLDLDSIIWLQDFLASYKGAVLLVTHDRYFLDQVTNHIWELSFGHLYHYDGNYQDFVRQKAERVELAKDTERKNQQLYKKELAWMRTGAKARSTKQKGRINRFHDLENKIGNLKTDEDISINLGSQRLGNDVIKFKGANLTLGDHRILKDFDWLVQAGDRIGITGENGAGKTSLLNVIAQRIPLDSGVLKIGETVKIGYYTQQTEGIDDSKRMISFLSEIAENVTDKDGNKLSVTQLLEQFLFPRFMHGTLIRKLSGGEKRRLYLLKILMQQPNVLLLDEPTNDLDIGTLTVLEDYLDNFAGTVITVSHDRYFLDKVADNLLIFRGNGDIKRYTGRFTDYLADEKKQEEEEQRQKKIAKKEQSTPKKQENDNKKEKTKLTYAEKLEWDHIDDDLDKLDSQRKAIESQMAESSDNYQKLAELQKKLDQVKKDIDEKTARWEYLSNYVE</sequence>
<dbReference type="SMART" id="SM00382">
    <property type="entry name" value="AAA"/>
    <property type="match status" value="2"/>
</dbReference>
<dbReference type="InterPro" id="IPR017871">
    <property type="entry name" value="ABC_transporter-like_CS"/>
</dbReference>
<comment type="caution">
    <text evidence="6">The sequence shown here is derived from an EMBL/GenBank/DDBJ whole genome shotgun (WGS) entry which is preliminary data.</text>
</comment>
<evidence type="ECO:0000256" key="4">
    <source>
        <dbReference type="SAM" id="MobiDB-lite"/>
    </source>
</evidence>
<dbReference type="EMBL" id="JAHLFK010000012">
    <property type="protein sequence ID" value="MBU3829618.1"/>
    <property type="molecule type" value="Genomic_DNA"/>
</dbReference>
<keyword evidence="1" id="KW-0547">Nucleotide-binding</keyword>
<gene>
    <name evidence="6" type="ORF">H9843_01765</name>
</gene>
<name>A0A9E2KUZ9_9LACO</name>
<dbReference type="Proteomes" id="UP000824180">
    <property type="component" value="Unassembled WGS sequence"/>
</dbReference>
<feature type="region of interest" description="Disordered" evidence="4">
    <location>
        <begin position="535"/>
        <end position="564"/>
    </location>
</feature>
<dbReference type="InterPro" id="IPR032781">
    <property type="entry name" value="ABC_tran_Xtn"/>
</dbReference>
<dbReference type="Pfam" id="PF16326">
    <property type="entry name" value="ABC_tran_CTD"/>
    <property type="match status" value="1"/>
</dbReference>
<reference evidence="6" key="2">
    <citation type="submission" date="2021-04" db="EMBL/GenBank/DDBJ databases">
        <authorList>
            <person name="Gilroy R."/>
        </authorList>
    </citation>
    <scope>NUCLEOTIDE SEQUENCE</scope>
    <source>
        <strain evidence="6">876</strain>
    </source>
</reference>
<reference evidence="6" key="1">
    <citation type="journal article" date="2021" name="PeerJ">
        <title>Extensive microbial diversity within the chicken gut microbiome revealed by metagenomics and culture.</title>
        <authorList>
            <person name="Gilroy R."/>
            <person name="Ravi A."/>
            <person name="Getino M."/>
            <person name="Pursley I."/>
            <person name="Horton D.L."/>
            <person name="Alikhan N.F."/>
            <person name="Baker D."/>
            <person name="Gharbi K."/>
            <person name="Hall N."/>
            <person name="Watson M."/>
            <person name="Adriaenssens E.M."/>
            <person name="Foster-Nyarko E."/>
            <person name="Jarju S."/>
            <person name="Secka A."/>
            <person name="Antonio M."/>
            <person name="Oren A."/>
            <person name="Chaudhuri R.R."/>
            <person name="La Ragione R."/>
            <person name="Hildebrand F."/>
            <person name="Pallen M.J."/>
        </authorList>
    </citation>
    <scope>NUCLEOTIDE SEQUENCE</scope>
    <source>
        <strain evidence="6">876</strain>
    </source>
</reference>
<dbReference type="CDD" id="cd03221">
    <property type="entry name" value="ABCF_EF-3"/>
    <property type="match status" value="2"/>
</dbReference>
<dbReference type="InterPro" id="IPR051309">
    <property type="entry name" value="ABCF_ATPase"/>
</dbReference>
<keyword evidence="2 6" id="KW-0067">ATP-binding</keyword>
<feature type="domain" description="ABC transporter" evidence="5">
    <location>
        <begin position="4"/>
        <end position="255"/>
    </location>
</feature>
<evidence type="ECO:0000313" key="6">
    <source>
        <dbReference type="EMBL" id="MBU3829618.1"/>
    </source>
</evidence>
<dbReference type="PROSITE" id="PS50893">
    <property type="entry name" value="ABC_TRANSPORTER_2"/>
    <property type="match status" value="2"/>
</dbReference>
<dbReference type="InterPro" id="IPR003593">
    <property type="entry name" value="AAA+_ATPase"/>
</dbReference>
<feature type="domain" description="ABC transporter" evidence="5">
    <location>
        <begin position="320"/>
        <end position="538"/>
    </location>
</feature>
<dbReference type="InterPro" id="IPR037118">
    <property type="entry name" value="Val-tRNA_synth_C_sf"/>
</dbReference>
<dbReference type="GO" id="GO:0005524">
    <property type="term" value="F:ATP binding"/>
    <property type="evidence" value="ECO:0007669"/>
    <property type="project" value="UniProtKB-KW"/>
</dbReference>
<evidence type="ECO:0000313" key="7">
    <source>
        <dbReference type="Proteomes" id="UP000824180"/>
    </source>
</evidence>
<dbReference type="PANTHER" id="PTHR42855">
    <property type="entry name" value="ABC TRANSPORTER ATP-BINDING SUBUNIT"/>
    <property type="match status" value="1"/>
</dbReference>
<keyword evidence="3" id="KW-0175">Coiled coil</keyword>
<feature type="coiled-coil region" evidence="3">
    <location>
        <begin position="581"/>
        <end position="625"/>
    </location>
</feature>
<dbReference type="AlphaFoldDB" id="A0A9E2KUZ9"/>
<evidence type="ECO:0000256" key="2">
    <source>
        <dbReference type="ARBA" id="ARBA00022840"/>
    </source>
</evidence>
<evidence type="ECO:0000256" key="1">
    <source>
        <dbReference type="ARBA" id="ARBA00022741"/>
    </source>
</evidence>
<accession>A0A9E2KUZ9</accession>
<dbReference type="SUPFAM" id="SSF52540">
    <property type="entry name" value="P-loop containing nucleoside triphosphate hydrolases"/>
    <property type="match status" value="2"/>
</dbReference>
<protein>
    <submittedName>
        <fullName evidence="6">ABC-F family ATP-binding cassette domain-containing protein</fullName>
    </submittedName>
</protein>
<dbReference type="Pfam" id="PF12848">
    <property type="entry name" value="ABC_tran_Xtn"/>
    <property type="match status" value="1"/>
</dbReference>
<dbReference type="GO" id="GO:0003677">
    <property type="term" value="F:DNA binding"/>
    <property type="evidence" value="ECO:0007669"/>
    <property type="project" value="InterPro"/>
</dbReference>
<evidence type="ECO:0000256" key="3">
    <source>
        <dbReference type="SAM" id="Coils"/>
    </source>
</evidence>
<proteinExistence type="predicted"/>
<dbReference type="Gene3D" id="3.40.50.300">
    <property type="entry name" value="P-loop containing nucleotide triphosphate hydrolases"/>
    <property type="match status" value="2"/>
</dbReference>
<dbReference type="PROSITE" id="PS00211">
    <property type="entry name" value="ABC_TRANSPORTER_1"/>
    <property type="match status" value="1"/>
</dbReference>
<dbReference type="Pfam" id="PF00005">
    <property type="entry name" value="ABC_tran"/>
    <property type="match status" value="2"/>
</dbReference>